<feature type="domain" description="Glycosyl transferase family 1" evidence="3">
    <location>
        <begin position="213"/>
        <end position="356"/>
    </location>
</feature>
<dbReference type="CDD" id="cd03801">
    <property type="entry name" value="GT4_PimA-like"/>
    <property type="match status" value="1"/>
</dbReference>
<name>A0ABW0M5D9_9BACL</name>
<dbReference type="EMBL" id="JBHSMH010000118">
    <property type="protein sequence ID" value="MFC5472178.1"/>
    <property type="molecule type" value="Genomic_DNA"/>
</dbReference>
<dbReference type="Proteomes" id="UP001596105">
    <property type="component" value="Unassembled WGS sequence"/>
</dbReference>
<proteinExistence type="predicted"/>
<comment type="caution">
    <text evidence="5">The sequence shown here is derived from an EMBL/GenBank/DDBJ whole genome shotgun (WGS) entry which is preliminary data.</text>
</comment>
<reference evidence="6" key="1">
    <citation type="journal article" date="2019" name="Int. J. Syst. Evol. Microbiol.">
        <title>The Global Catalogue of Microorganisms (GCM) 10K type strain sequencing project: providing services to taxonomists for standard genome sequencing and annotation.</title>
        <authorList>
            <consortium name="The Broad Institute Genomics Platform"/>
            <consortium name="The Broad Institute Genome Sequencing Center for Infectious Disease"/>
            <person name="Wu L."/>
            <person name="Ma J."/>
        </authorList>
    </citation>
    <scope>NUCLEOTIDE SEQUENCE [LARGE SCALE GENOMIC DNA]</scope>
    <source>
        <strain evidence="6">CCUG 57113</strain>
    </source>
</reference>
<dbReference type="InterPro" id="IPR028098">
    <property type="entry name" value="Glyco_trans_4-like_N"/>
</dbReference>
<dbReference type="CDD" id="cd06533">
    <property type="entry name" value="Glyco_transf_WecG_TagA"/>
    <property type="match status" value="1"/>
</dbReference>
<keyword evidence="6" id="KW-1185">Reference proteome</keyword>
<dbReference type="Pfam" id="PF00534">
    <property type="entry name" value="Glycos_transf_1"/>
    <property type="match status" value="1"/>
</dbReference>
<keyword evidence="1" id="KW-0328">Glycosyltransferase</keyword>
<evidence type="ECO:0000259" key="4">
    <source>
        <dbReference type="Pfam" id="PF13439"/>
    </source>
</evidence>
<evidence type="ECO:0000313" key="5">
    <source>
        <dbReference type="EMBL" id="MFC5472178.1"/>
    </source>
</evidence>
<dbReference type="RefSeq" id="WP_378083921.1">
    <property type="nucleotide sequence ID" value="NZ_JBHSMH010000118.1"/>
</dbReference>
<feature type="domain" description="Glycosyltransferase subfamily 4-like N-terminal" evidence="4">
    <location>
        <begin position="17"/>
        <end position="204"/>
    </location>
</feature>
<evidence type="ECO:0000256" key="2">
    <source>
        <dbReference type="ARBA" id="ARBA00022679"/>
    </source>
</evidence>
<dbReference type="PANTHER" id="PTHR34136">
    <property type="match status" value="1"/>
</dbReference>
<dbReference type="Pfam" id="PF03808">
    <property type="entry name" value="Glyco_tran_WecG"/>
    <property type="match status" value="1"/>
</dbReference>
<dbReference type="InterPro" id="IPR004629">
    <property type="entry name" value="WecG_TagA_CpsF"/>
</dbReference>
<sequence>MQPIKIAHVHNYYQQEGGEDKVVRQEIEMLREVGHEVIVYDKHNDELKNMSQWKKLAAMIQTVWSIQVYMDFKRFLLQNKPDLVHFHNTFPLISPSAYFAAQKMGIPVVQTLHNYRLLCPAGVFYHHGEVCEKCSQGTLMNSILLGCYRNSRLQSAVVATMLWVNRLLGTWNRKVDRYIVLTEFAKQKFVEKGLPEKKITVKSNFTKDNIEPTPRKEFFLFVGRLSTEKGVDLLVDAWKSMDPSLQLVIIGDGPEYPQLRETAKNHPNIQFLGKQDSSVVMQRMREARFLIVPSIWYEGFPMAVIEAYSVGTPVICNRIGSLQEIVVDSVTGFHYDAHKKGELAQAIQRATEEGAYEVMCANVQRIYRSQYTKELNIARLLEVYDEVLEPANKLADSTQNQERLRSGYILDSQITALSFNETLQQIGQWIEKGISKYVCVCTTHSLVTASQHNEFKQALNQAGICTPDGMPLVWALRALGYKQQERVDGTTLTKELCRLSSKNLYRIYLYGCTPSTLDTLKQKLEHDYPGIQIVGTASPPFRKLDEEEERKYINDINQANPDLVFVALGCPKQEIWMNKNRYDVKGVMIGVGAAFDYLAGNITRPPLFIQKSGLEWLFRLMMEPRRLWKRYLYNNSVFIYKYIKSFHRNKVNTNKLNA</sequence>
<dbReference type="SUPFAM" id="SSF53756">
    <property type="entry name" value="UDP-Glycosyltransferase/glycogen phosphorylase"/>
    <property type="match status" value="1"/>
</dbReference>
<evidence type="ECO:0000256" key="1">
    <source>
        <dbReference type="ARBA" id="ARBA00022676"/>
    </source>
</evidence>
<dbReference type="PANTHER" id="PTHR34136:SF1">
    <property type="entry name" value="UDP-N-ACETYL-D-MANNOSAMINURONIC ACID TRANSFERASE"/>
    <property type="match status" value="1"/>
</dbReference>
<protein>
    <submittedName>
        <fullName evidence="5">WecB/TagA/CpsF family glycosyltransferase</fullName>
    </submittedName>
</protein>
<dbReference type="Pfam" id="PF13439">
    <property type="entry name" value="Glyco_transf_4"/>
    <property type="match status" value="1"/>
</dbReference>
<evidence type="ECO:0000313" key="6">
    <source>
        <dbReference type="Proteomes" id="UP001596105"/>
    </source>
</evidence>
<dbReference type="NCBIfam" id="TIGR00696">
    <property type="entry name" value="wecG_tagA_cpsF"/>
    <property type="match status" value="1"/>
</dbReference>
<organism evidence="5 6">
    <name type="scientific">Cohnella suwonensis</name>
    <dbReference type="NCBI Taxonomy" id="696072"/>
    <lineage>
        <taxon>Bacteria</taxon>
        <taxon>Bacillati</taxon>
        <taxon>Bacillota</taxon>
        <taxon>Bacilli</taxon>
        <taxon>Bacillales</taxon>
        <taxon>Paenibacillaceae</taxon>
        <taxon>Cohnella</taxon>
    </lineage>
</organism>
<accession>A0ABW0M5D9</accession>
<evidence type="ECO:0000259" key="3">
    <source>
        <dbReference type="Pfam" id="PF00534"/>
    </source>
</evidence>
<keyword evidence="2" id="KW-0808">Transferase</keyword>
<gene>
    <name evidence="5" type="ORF">ACFPPD_26190</name>
</gene>
<dbReference type="Gene3D" id="3.40.50.2000">
    <property type="entry name" value="Glycogen Phosphorylase B"/>
    <property type="match status" value="2"/>
</dbReference>
<dbReference type="InterPro" id="IPR001296">
    <property type="entry name" value="Glyco_trans_1"/>
</dbReference>